<evidence type="ECO:0000313" key="5">
    <source>
        <dbReference type="Proteomes" id="UP001140513"/>
    </source>
</evidence>
<dbReference type="RefSeq" id="XP_056075743.1">
    <property type="nucleotide sequence ID" value="XM_056208921.1"/>
</dbReference>
<dbReference type="PANTHER" id="PTHR40619:SF3">
    <property type="entry name" value="FUNGAL STAND N-TERMINAL GOODBYE DOMAIN-CONTAINING PROTEIN"/>
    <property type="match status" value="1"/>
</dbReference>
<dbReference type="Proteomes" id="UP001140513">
    <property type="component" value="Unassembled WGS sequence"/>
</dbReference>
<evidence type="ECO:0000256" key="1">
    <source>
        <dbReference type="ARBA" id="ARBA00022737"/>
    </source>
</evidence>
<feature type="coiled-coil region" evidence="2">
    <location>
        <begin position="14"/>
        <end position="41"/>
    </location>
</feature>
<feature type="domain" description="Nephrocystin 3-like N-terminal" evidence="3">
    <location>
        <begin position="107"/>
        <end position="276"/>
    </location>
</feature>
<proteinExistence type="predicted"/>
<dbReference type="GeneID" id="80903626"/>
<sequence length="330" mass="36958">MYGRPKEVPKNERREKLEKDIKKLRAENIALKEEKEAIAQSLCDANDEIRNLKVMLVKQAHTPQAHTPDSLAETLQLDLDTSESTSDILSSHGIGIAGSLAFQSRSQWAANHEYFKAWMLSDDSQALCIQGHGDMEKISPLSYLISLLHQRQSKLKKNLVLTFFCGIHAVSPFDKETSGPLVLAKSILTQLLALPDIDWDHGQGGSSVLSDLQQKDISKSQQDSFRAYLRVIGALLKALGGLHQAIFVLIDGYEYYDRRWESKMTHLIDIMTETVESFNKSREGGQVCTLKVLFTAATYSRSLAPENVSMVTINMPKDIETDRDGFQSLC</sequence>
<accession>A0A9W9CFI5</accession>
<gene>
    <name evidence="4" type="ORF">N0V89_000096</name>
</gene>
<comment type="caution">
    <text evidence="4">The sequence shown here is derived from an EMBL/GenBank/DDBJ whole genome shotgun (WGS) entry which is preliminary data.</text>
</comment>
<dbReference type="EMBL" id="JAPEUX010000001">
    <property type="protein sequence ID" value="KAJ4359541.1"/>
    <property type="molecule type" value="Genomic_DNA"/>
</dbReference>
<evidence type="ECO:0000259" key="3">
    <source>
        <dbReference type="Pfam" id="PF24883"/>
    </source>
</evidence>
<evidence type="ECO:0000313" key="4">
    <source>
        <dbReference type="EMBL" id="KAJ4359541.1"/>
    </source>
</evidence>
<keyword evidence="2" id="KW-0175">Coiled coil</keyword>
<dbReference type="Pfam" id="PF24883">
    <property type="entry name" value="NPHP3_N"/>
    <property type="match status" value="1"/>
</dbReference>
<keyword evidence="1" id="KW-0677">Repeat</keyword>
<keyword evidence="5" id="KW-1185">Reference proteome</keyword>
<organism evidence="4 5">
    <name type="scientific">Didymosphaeria variabile</name>
    <dbReference type="NCBI Taxonomy" id="1932322"/>
    <lineage>
        <taxon>Eukaryota</taxon>
        <taxon>Fungi</taxon>
        <taxon>Dikarya</taxon>
        <taxon>Ascomycota</taxon>
        <taxon>Pezizomycotina</taxon>
        <taxon>Dothideomycetes</taxon>
        <taxon>Pleosporomycetidae</taxon>
        <taxon>Pleosporales</taxon>
        <taxon>Massarineae</taxon>
        <taxon>Didymosphaeriaceae</taxon>
        <taxon>Didymosphaeria</taxon>
    </lineage>
</organism>
<evidence type="ECO:0000256" key="2">
    <source>
        <dbReference type="SAM" id="Coils"/>
    </source>
</evidence>
<dbReference type="InterPro" id="IPR056884">
    <property type="entry name" value="NPHP3-like_N"/>
</dbReference>
<name>A0A9W9CFI5_9PLEO</name>
<dbReference type="PANTHER" id="PTHR40619">
    <property type="entry name" value="FUNGAL STAND N-TERMINAL GOODBYE DOMAIN-CONTAINING PROTEIN"/>
    <property type="match status" value="1"/>
</dbReference>
<dbReference type="AlphaFoldDB" id="A0A9W9CFI5"/>
<dbReference type="OrthoDB" id="3694217at2759"/>
<protein>
    <recommendedName>
        <fullName evidence="3">Nephrocystin 3-like N-terminal domain-containing protein</fullName>
    </recommendedName>
</protein>
<reference evidence="4" key="1">
    <citation type="submission" date="2022-10" db="EMBL/GenBank/DDBJ databases">
        <title>Tapping the CABI collections for fungal endophytes: first genome assemblies for Collariella, Neodidymelliopsis, Ascochyta clinopodiicola, Didymella pomorum, Didymosphaeria variabile, Neocosmospora piperis and Neocucurbitaria cava.</title>
        <authorList>
            <person name="Hill R."/>
        </authorList>
    </citation>
    <scope>NUCLEOTIDE SEQUENCE</scope>
    <source>
        <strain evidence="4">IMI 356815</strain>
    </source>
</reference>